<dbReference type="PANTHER" id="PTHR24123:SF33">
    <property type="entry name" value="PROTEIN HOS4"/>
    <property type="match status" value="1"/>
</dbReference>
<feature type="repeat" description="ANK" evidence="3">
    <location>
        <begin position="573"/>
        <end position="605"/>
    </location>
</feature>
<feature type="repeat" description="ANK" evidence="3">
    <location>
        <begin position="540"/>
        <end position="572"/>
    </location>
</feature>
<evidence type="ECO:0000313" key="6">
    <source>
        <dbReference type="Proteomes" id="UP001447188"/>
    </source>
</evidence>
<dbReference type="InterPro" id="IPR008271">
    <property type="entry name" value="Ser/Thr_kinase_AS"/>
</dbReference>
<accession>A0ABR3G8L0</accession>
<keyword evidence="1" id="KW-0677">Repeat</keyword>
<dbReference type="Pfam" id="PF00069">
    <property type="entry name" value="Pkinase"/>
    <property type="match status" value="1"/>
</dbReference>
<evidence type="ECO:0000259" key="4">
    <source>
        <dbReference type="PROSITE" id="PS50011"/>
    </source>
</evidence>
<gene>
    <name evidence="5" type="ORF">Q9L58_009010</name>
</gene>
<dbReference type="Gene3D" id="1.10.510.10">
    <property type="entry name" value="Transferase(Phosphotransferase) domain 1"/>
    <property type="match status" value="1"/>
</dbReference>
<evidence type="ECO:0000313" key="5">
    <source>
        <dbReference type="EMBL" id="KAL0632110.1"/>
    </source>
</evidence>
<feature type="repeat" description="ANK" evidence="3">
    <location>
        <begin position="639"/>
        <end position="671"/>
    </location>
</feature>
<name>A0ABR3G8L0_9PEZI</name>
<dbReference type="Pfam" id="PF12796">
    <property type="entry name" value="Ank_2"/>
    <property type="match status" value="4"/>
</dbReference>
<reference evidence="5 6" key="1">
    <citation type="submission" date="2024-02" db="EMBL/GenBank/DDBJ databases">
        <title>Discinaceae phylogenomics.</title>
        <authorList>
            <person name="Dirks A.C."/>
            <person name="James T.Y."/>
        </authorList>
    </citation>
    <scope>NUCLEOTIDE SEQUENCE [LARGE SCALE GENOMIC DNA]</scope>
    <source>
        <strain evidence="5 6">ACD0624</strain>
    </source>
</reference>
<dbReference type="PANTHER" id="PTHR24123">
    <property type="entry name" value="ANKYRIN REPEAT-CONTAINING"/>
    <property type="match status" value="1"/>
</dbReference>
<dbReference type="Gene3D" id="1.25.40.20">
    <property type="entry name" value="Ankyrin repeat-containing domain"/>
    <property type="match status" value="5"/>
</dbReference>
<evidence type="ECO:0000256" key="1">
    <source>
        <dbReference type="ARBA" id="ARBA00022737"/>
    </source>
</evidence>
<feature type="repeat" description="ANK" evidence="3">
    <location>
        <begin position="507"/>
        <end position="539"/>
    </location>
</feature>
<dbReference type="InterPro" id="IPR036770">
    <property type="entry name" value="Ankyrin_rpt-contain_sf"/>
</dbReference>
<dbReference type="InterPro" id="IPR000719">
    <property type="entry name" value="Prot_kinase_dom"/>
</dbReference>
<proteinExistence type="predicted"/>
<dbReference type="PROSITE" id="PS50011">
    <property type="entry name" value="PROTEIN_KINASE_DOM"/>
    <property type="match status" value="1"/>
</dbReference>
<dbReference type="InterPro" id="IPR051165">
    <property type="entry name" value="Multifunctional_ANK_Repeat"/>
</dbReference>
<protein>
    <recommendedName>
        <fullName evidence="4">Protein kinase domain-containing protein</fullName>
    </recommendedName>
</protein>
<keyword evidence="6" id="KW-1185">Reference proteome</keyword>
<dbReference type="Pfam" id="PF13637">
    <property type="entry name" value="Ank_4"/>
    <property type="match status" value="1"/>
</dbReference>
<feature type="repeat" description="ANK" evidence="3">
    <location>
        <begin position="442"/>
        <end position="474"/>
    </location>
</feature>
<feature type="repeat" description="ANK" evidence="3">
    <location>
        <begin position="674"/>
        <end position="706"/>
    </location>
</feature>
<dbReference type="SUPFAM" id="SSF48403">
    <property type="entry name" value="Ankyrin repeat"/>
    <property type="match status" value="2"/>
</dbReference>
<dbReference type="EMBL" id="JBBBZM010000186">
    <property type="protein sequence ID" value="KAL0632110.1"/>
    <property type="molecule type" value="Genomic_DNA"/>
</dbReference>
<evidence type="ECO:0000256" key="3">
    <source>
        <dbReference type="PROSITE-ProRule" id="PRU00023"/>
    </source>
</evidence>
<dbReference type="Proteomes" id="UP001447188">
    <property type="component" value="Unassembled WGS sequence"/>
</dbReference>
<dbReference type="SUPFAM" id="SSF56112">
    <property type="entry name" value="Protein kinase-like (PK-like)"/>
    <property type="match status" value="1"/>
</dbReference>
<dbReference type="SMART" id="SM00220">
    <property type="entry name" value="S_TKc"/>
    <property type="match status" value="1"/>
</dbReference>
<dbReference type="SMART" id="SM00248">
    <property type="entry name" value="ANK"/>
    <property type="match status" value="13"/>
</dbReference>
<dbReference type="PROSITE" id="PS50088">
    <property type="entry name" value="ANK_REPEAT"/>
    <property type="match status" value="12"/>
</dbReference>
<dbReference type="PROSITE" id="PS50297">
    <property type="entry name" value="ANK_REP_REGION"/>
    <property type="match status" value="11"/>
</dbReference>
<feature type="domain" description="Protein kinase" evidence="4">
    <location>
        <begin position="42"/>
        <end position="329"/>
    </location>
</feature>
<dbReference type="InterPro" id="IPR011009">
    <property type="entry name" value="Kinase-like_dom_sf"/>
</dbReference>
<organism evidence="5 6">
    <name type="scientific">Discina gigas</name>
    <dbReference type="NCBI Taxonomy" id="1032678"/>
    <lineage>
        <taxon>Eukaryota</taxon>
        <taxon>Fungi</taxon>
        <taxon>Dikarya</taxon>
        <taxon>Ascomycota</taxon>
        <taxon>Pezizomycotina</taxon>
        <taxon>Pezizomycetes</taxon>
        <taxon>Pezizales</taxon>
        <taxon>Discinaceae</taxon>
        <taxon>Discina</taxon>
    </lineage>
</organism>
<sequence length="879" mass="94892">MAIPISKLDKFKVETAFGDGHVVQTTYEWEFSSRKIKKLSRWNEVRLIGAGGFGSVWLEQEEGGGQLRAVKRLQRSSLGRTGYAQELLVLIMLADHKHLFVEFLGWYETSRDIYLAMEYVRYGDLSEYMKDNQRARAEASEITRQILEGLNILHGEQICHRDLKPQNILIASRDPLWIKLADFGTSKRTNNTFLRTRCGTHGYLAPEVQGLLPRTIAAGEAFSNALDMWSLGCILHELLTSEIPFLDVNRELGDDGLSGISEFESGGVTFFDIDMNLLYGYCQGKADFPSEILVKSDVAEDVIEFVKSLLIANPSLRVTVVTALQNPWVTNTRYTSTWFVELQREFADLGVELDLGRDRALTMRQLRSTDISLVLPSTTDVPILLQQALVKRYHSAALALIKSSAWVANPTAVLVLAKQLVSDGRIEFVESLIPVLPAGCLDSGELLQLAVAGGQVEMVRLLLEKGANVDTLIDGRTSLQVAVELGSVGMAKVLLDGKPDVNIKSSEGLTALHMAIVRGAVELIKLFLENKADVNIKSSNGETALHMAIARQNVELVKLFLENKADVNIKSNDGQTSLSMAAMCESTEVVNALLDNKAYINAKHIAGQTPLRVAAGGGHLDYAILLLRQNVDINAKSGDGRTALQTAAGSGHTEMVQLLLKHGADINAKLFRIDGGTALRTAASAGHLEMVKLLLTKGADIDAESGRGRTALQAAARRGHFDVVRYLVDNNADTNTNSSGVVGQTALRSGARSGHCHIVHFLLMHGANVNGGSSECRTALQEAAGRGHFDVVKLLVDNHADINSSPSGVAGQTALQTAAGSGHSDIVEFLLGRGADANVRSGDGRTALQAAIGGGYVNIVSKLIGNIKSQGSINGPPVS</sequence>
<comment type="caution">
    <text evidence="5">The sequence shown here is derived from an EMBL/GenBank/DDBJ whole genome shotgun (WGS) entry which is preliminary data.</text>
</comment>
<feature type="repeat" description="ANK" evidence="3">
    <location>
        <begin position="810"/>
        <end position="842"/>
    </location>
</feature>
<feature type="repeat" description="ANK" evidence="3">
    <location>
        <begin position="606"/>
        <end position="638"/>
    </location>
</feature>
<keyword evidence="2 3" id="KW-0040">ANK repeat</keyword>
<dbReference type="PRINTS" id="PR01415">
    <property type="entry name" value="ANKYRIN"/>
</dbReference>
<dbReference type="InterPro" id="IPR002110">
    <property type="entry name" value="Ankyrin_rpt"/>
</dbReference>
<feature type="repeat" description="ANK" evidence="3">
    <location>
        <begin position="775"/>
        <end position="807"/>
    </location>
</feature>
<feature type="repeat" description="ANK" evidence="3">
    <location>
        <begin position="742"/>
        <end position="774"/>
    </location>
</feature>
<feature type="repeat" description="ANK" evidence="3">
    <location>
        <begin position="707"/>
        <end position="739"/>
    </location>
</feature>
<evidence type="ECO:0000256" key="2">
    <source>
        <dbReference type="ARBA" id="ARBA00023043"/>
    </source>
</evidence>
<dbReference type="PROSITE" id="PS00108">
    <property type="entry name" value="PROTEIN_KINASE_ST"/>
    <property type="match status" value="1"/>
</dbReference>
<feature type="repeat" description="ANK" evidence="3">
    <location>
        <begin position="474"/>
        <end position="506"/>
    </location>
</feature>